<dbReference type="Pfam" id="PF00071">
    <property type="entry name" value="Ras"/>
    <property type="match status" value="1"/>
</dbReference>
<gene>
    <name evidence="5" type="ORF">ECRASSUSDP1_LOCUS19775</name>
</gene>
<dbReference type="SMART" id="SM00175">
    <property type="entry name" value="RAB"/>
    <property type="match status" value="1"/>
</dbReference>
<feature type="region of interest" description="Disordered" evidence="4">
    <location>
        <begin position="184"/>
        <end position="228"/>
    </location>
</feature>
<dbReference type="PROSITE" id="PS51421">
    <property type="entry name" value="RAS"/>
    <property type="match status" value="1"/>
</dbReference>
<dbReference type="PANTHER" id="PTHR47981">
    <property type="entry name" value="RAB FAMILY"/>
    <property type="match status" value="1"/>
</dbReference>
<dbReference type="InterPro" id="IPR005225">
    <property type="entry name" value="Small_GTP-bd"/>
</dbReference>
<accession>A0AAD2D341</accession>
<dbReference type="NCBIfam" id="TIGR00231">
    <property type="entry name" value="small_GTP"/>
    <property type="match status" value="1"/>
</dbReference>
<dbReference type="PROSITE" id="PS51419">
    <property type="entry name" value="RAB"/>
    <property type="match status" value="1"/>
</dbReference>
<keyword evidence="2" id="KW-0547">Nucleotide-binding</keyword>
<evidence type="ECO:0000256" key="3">
    <source>
        <dbReference type="ARBA" id="ARBA00023134"/>
    </source>
</evidence>
<dbReference type="CDD" id="cd00154">
    <property type="entry name" value="Rab"/>
    <property type="match status" value="1"/>
</dbReference>
<dbReference type="PANTHER" id="PTHR47981:SF20">
    <property type="entry name" value="RAS-RELATED PROTEIN RAB-7A"/>
    <property type="match status" value="1"/>
</dbReference>
<dbReference type="InterPro" id="IPR001806">
    <property type="entry name" value="Small_GTPase"/>
</dbReference>
<reference evidence="5" key="1">
    <citation type="submission" date="2023-07" db="EMBL/GenBank/DDBJ databases">
        <authorList>
            <consortium name="AG Swart"/>
            <person name="Singh M."/>
            <person name="Singh A."/>
            <person name="Seah K."/>
            <person name="Emmerich C."/>
        </authorList>
    </citation>
    <scope>NUCLEOTIDE SEQUENCE</scope>
    <source>
        <strain evidence="5">DP1</strain>
    </source>
</reference>
<keyword evidence="3" id="KW-0342">GTP-binding</keyword>
<dbReference type="AlphaFoldDB" id="A0AAD2D341"/>
<evidence type="ECO:0000256" key="2">
    <source>
        <dbReference type="ARBA" id="ARBA00022741"/>
    </source>
</evidence>
<dbReference type="SMART" id="SM00173">
    <property type="entry name" value="RAS"/>
    <property type="match status" value="1"/>
</dbReference>
<dbReference type="InterPro" id="IPR027417">
    <property type="entry name" value="P-loop_NTPase"/>
</dbReference>
<proteinExistence type="inferred from homology"/>
<comment type="similarity">
    <text evidence="1">Belongs to the small GTPase superfamily. Rab family.</text>
</comment>
<dbReference type="GO" id="GO:0005525">
    <property type="term" value="F:GTP binding"/>
    <property type="evidence" value="ECO:0007669"/>
    <property type="project" value="UniProtKB-KW"/>
</dbReference>
<dbReference type="SUPFAM" id="SSF52540">
    <property type="entry name" value="P-loop containing nucleoside triphosphate hydrolases"/>
    <property type="match status" value="1"/>
</dbReference>
<protein>
    <submittedName>
        <fullName evidence="5">Uncharacterized protein</fullName>
    </submittedName>
</protein>
<dbReference type="Proteomes" id="UP001295684">
    <property type="component" value="Unassembled WGS sequence"/>
</dbReference>
<evidence type="ECO:0000256" key="1">
    <source>
        <dbReference type="ARBA" id="ARBA00006270"/>
    </source>
</evidence>
<evidence type="ECO:0000313" key="5">
    <source>
        <dbReference type="EMBL" id="CAI2378380.1"/>
    </source>
</evidence>
<dbReference type="PRINTS" id="PR00449">
    <property type="entry name" value="RASTRNSFRMNG"/>
</dbReference>
<dbReference type="Gene3D" id="3.40.50.300">
    <property type="entry name" value="P-loop containing nucleotide triphosphate hydrolases"/>
    <property type="match status" value="1"/>
</dbReference>
<dbReference type="FunFam" id="3.40.50.300:FF:001447">
    <property type="entry name" value="Ras-related protein Rab-1B"/>
    <property type="match status" value="1"/>
</dbReference>
<evidence type="ECO:0000313" key="6">
    <source>
        <dbReference type="Proteomes" id="UP001295684"/>
    </source>
</evidence>
<evidence type="ECO:0000256" key="4">
    <source>
        <dbReference type="SAM" id="MobiDB-lite"/>
    </source>
</evidence>
<name>A0AAD2D341_EUPCR</name>
<sequence length="237" mass="27652">MLFKEVEKCKILVLGDPKVGKTALIRRLSEYTFDEEETHKVGIDVVKKHVTFGKNNKDNIKKRFTIEIWDTTNQAEFQSLSSGFYRNADGVIICFDLTNYESFSNIDYWRNNYEKFTPPQKVKETPIALFATKCDLTDDISVTSKMIEDFEMDKYKTSAKTGENVEEAFKDFIKKIWMLKRAQKKERDKNRDKNKEKEKSEENDPGSRQVITLQPQKHQKFEDKGSMADCSKCFTCG</sequence>
<dbReference type="GO" id="GO:0003924">
    <property type="term" value="F:GTPase activity"/>
    <property type="evidence" value="ECO:0007669"/>
    <property type="project" value="InterPro"/>
</dbReference>
<keyword evidence="6" id="KW-1185">Reference proteome</keyword>
<dbReference type="SMART" id="SM00174">
    <property type="entry name" value="RHO"/>
    <property type="match status" value="1"/>
</dbReference>
<comment type="caution">
    <text evidence="5">The sequence shown here is derived from an EMBL/GenBank/DDBJ whole genome shotgun (WGS) entry which is preliminary data.</text>
</comment>
<organism evidence="5 6">
    <name type="scientific">Euplotes crassus</name>
    <dbReference type="NCBI Taxonomy" id="5936"/>
    <lineage>
        <taxon>Eukaryota</taxon>
        <taxon>Sar</taxon>
        <taxon>Alveolata</taxon>
        <taxon>Ciliophora</taxon>
        <taxon>Intramacronucleata</taxon>
        <taxon>Spirotrichea</taxon>
        <taxon>Hypotrichia</taxon>
        <taxon>Euplotida</taxon>
        <taxon>Euplotidae</taxon>
        <taxon>Moneuplotes</taxon>
    </lineage>
</organism>
<feature type="compositionally biased region" description="Basic and acidic residues" evidence="4">
    <location>
        <begin position="185"/>
        <end position="202"/>
    </location>
</feature>
<dbReference type="EMBL" id="CAMPGE010020098">
    <property type="protein sequence ID" value="CAI2378380.1"/>
    <property type="molecule type" value="Genomic_DNA"/>
</dbReference>